<dbReference type="GO" id="GO:0003677">
    <property type="term" value="F:DNA binding"/>
    <property type="evidence" value="ECO:0007669"/>
    <property type="project" value="UniProtKB-KW"/>
</dbReference>
<dbReference type="Gene3D" id="1.10.10.60">
    <property type="entry name" value="Homeodomain-like"/>
    <property type="match status" value="1"/>
</dbReference>
<evidence type="ECO:0000313" key="3">
    <source>
        <dbReference type="EMBL" id="KAE9273006.1"/>
    </source>
</evidence>
<sequence length="147" mass="17377">MVARSRPNPYRAWSPPPYCRRGPPAAAWCSRRRAHRPSYEKRIRKEKVSRSWIASTAIQLFQASRTEEEQEEDPIRFVASDSWVHNFMARNNLTLRKRTNLTTLTDDVLVDRAVAFMKFLEDHKPQMNHERTILMDETAVYFEDARP</sequence>
<evidence type="ECO:0000313" key="4">
    <source>
        <dbReference type="Proteomes" id="UP000486351"/>
    </source>
</evidence>
<name>A0A6G0Q6X3_9STRA</name>
<dbReference type="EMBL" id="QXFY01005270">
    <property type="protein sequence ID" value="KAE9273006.1"/>
    <property type="molecule type" value="Genomic_DNA"/>
</dbReference>
<accession>A0A6G0Q6X3</accession>
<evidence type="ECO:0000259" key="2">
    <source>
        <dbReference type="Pfam" id="PF03221"/>
    </source>
</evidence>
<evidence type="ECO:0000256" key="1">
    <source>
        <dbReference type="ARBA" id="ARBA00023125"/>
    </source>
</evidence>
<dbReference type="Proteomes" id="UP000486351">
    <property type="component" value="Unassembled WGS sequence"/>
</dbReference>
<dbReference type="Pfam" id="PF03221">
    <property type="entry name" value="HTH_Tnp_Tc5"/>
    <property type="match status" value="1"/>
</dbReference>
<reference evidence="3 4" key="1">
    <citation type="submission" date="2018-09" db="EMBL/GenBank/DDBJ databases">
        <title>Genomic investigation of the strawberry pathogen Phytophthora fragariae indicates pathogenicity is determined by transcriptional variation in three key races.</title>
        <authorList>
            <person name="Adams T.M."/>
            <person name="Armitage A.D."/>
            <person name="Sobczyk M.K."/>
            <person name="Bates H.J."/>
            <person name="Dunwell J.M."/>
            <person name="Nellist C.F."/>
            <person name="Harrison R.J."/>
        </authorList>
    </citation>
    <scope>NUCLEOTIDE SEQUENCE [LARGE SCALE GENOMIC DNA]</scope>
    <source>
        <strain evidence="3 4">NOV-77</strain>
    </source>
</reference>
<dbReference type="InterPro" id="IPR006600">
    <property type="entry name" value="HTH_CenpB_DNA-bd_dom"/>
</dbReference>
<feature type="domain" description="HTH CENPB-type" evidence="2">
    <location>
        <begin position="42"/>
        <end position="97"/>
    </location>
</feature>
<protein>
    <recommendedName>
        <fullName evidence="2">HTH CENPB-type domain-containing protein</fullName>
    </recommendedName>
</protein>
<comment type="caution">
    <text evidence="3">The sequence shown here is derived from an EMBL/GenBank/DDBJ whole genome shotgun (WGS) entry which is preliminary data.</text>
</comment>
<keyword evidence="1" id="KW-0238">DNA-binding</keyword>
<dbReference type="AlphaFoldDB" id="A0A6G0Q6X3"/>
<gene>
    <name evidence="3" type="ORF">PF008_g29952</name>
</gene>
<feature type="non-terminal residue" evidence="3">
    <location>
        <position position="147"/>
    </location>
</feature>
<proteinExistence type="predicted"/>
<organism evidence="3 4">
    <name type="scientific">Phytophthora fragariae</name>
    <dbReference type="NCBI Taxonomy" id="53985"/>
    <lineage>
        <taxon>Eukaryota</taxon>
        <taxon>Sar</taxon>
        <taxon>Stramenopiles</taxon>
        <taxon>Oomycota</taxon>
        <taxon>Peronosporomycetes</taxon>
        <taxon>Peronosporales</taxon>
        <taxon>Peronosporaceae</taxon>
        <taxon>Phytophthora</taxon>
    </lineage>
</organism>